<dbReference type="AlphaFoldDB" id="A0A4Y4DRM6"/>
<dbReference type="Pfam" id="PF09084">
    <property type="entry name" value="NMT1"/>
    <property type="match status" value="1"/>
</dbReference>
<evidence type="ECO:0000259" key="2">
    <source>
        <dbReference type="Pfam" id="PF09084"/>
    </source>
</evidence>
<evidence type="ECO:0000313" key="3">
    <source>
        <dbReference type="EMBL" id="GED06574.1"/>
    </source>
</evidence>
<dbReference type="RefSeq" id="WP_141364768.1">
    <property type="nucleotide sequence ID" value="NZ_BAAAJL010000013.1"/>
</dbReference>
<protein>
    <submittedName>
        <fullName evidence="3">ABC transporter substrate-binding protein</fullName>
    </submittedName>
</protein>
<dbReference type="PROSITE" id="PS51257">
    <property type="entry name" value="PROKAR_LIPOPROTEIN"/>
    <property type="match status" value="1"/>
</dbReference>
<dbReference type="InterPro" id="IPR015168">
    <property type="entry name" value="SsuA/THI5"/>
</dbReference>
<feature type="signal peptide" evidence="1">
    <location>
        <begin position="1"/>
        <end position="34"/>
    </location>
</feature>
<proteinExistence type="predicted"/>
<evidence type="ECO:0000313" key="4">
    <source>
        <dbReference type="Proteomes" id="UP000316612"/>
    </source>
</evidence>
<keyword evidence="1" id="KW-0732">Signal</keyword>
<dbReference type="EMBL" id="BJNY01000011">
    <property type="protein sequence ID" value="GED06574.1"/>
    <property type="molecule type" value="Genomic_DNA"/>
</dbReference>
<reference evidence="3 4" key="1">
    <citation type="submission" date="2019-06" db="EMBL/GenBank/DDBJ databases">
        <title>Whole genome shotgun sequence of Glutamicibacter uratoxydans NBRC 15515.</title>
        <authorList>
            <person name="Hosoyama A."/>
            <person name="Uohara A."/>
            <person name="Ohji S."/>
            <person name="Ichikawa N."/>
        </authorList>
    </citation>
    <scope>NUCLEOTIDE SEQUENCE [LARGE SCALE GENOMIC DNA]</scope>
    <source>
        <strain evidence="3 4">NBRC 15515</strain>
    </source>
</reference>
<name>A0A4Y4DRM6_GLUUR</name>
<dbReference type="Proteomes" id="UP000316612">
    <property type="component" value="Unassembled WGS sequence"/>
</dbReference>
<keyword evidence="4" id="KW-1185">Reference proteome</keyword>
<dbReference type="Gene3D" id="3.40.190.10">
    <property type="entry name" value="Periplasmic binding protein-like II"/>
    <property type="match status" value="2"/>
</dbReference>
<organism evidence="3 4">
    <name type="scientific">Glutamicibacter uratoxydans</name>
    <name type="common">Arthrobacter uratoxydans</name>
    <dbReference type="NCBI Taxonomy" id="43667"/>
    <lineage>
        <taxon>Bacteria</taxon>
        <taxon>Bacillati</taxon>
        <taxon>Actinomycetota</taxon>
        <taxon>Actinomycetes</taxon>
        <taxon>Micrococcales</taxon>
        <taxon>Micrococcaceae</taxon>
        <taxon>Glutamicibacter</taxon>
    </lineage>
</organism>
<sequence length="343" mass="36549">MQTKHQISARALTAAALLAVVSMAVSSCATSSQAASSNPDGSVVVRYEGGANGVNLPELAEDLGYLQGIDLQWVGNNTSGPASIQNTATSATDLGSAFAGAVVKLQEAGAQITAVVSSYGSDAASNYTFYVRDDSSIKEPKDLIGKSVAVNTLGAHSEAVLSSYLRRSGLTEDEIKQVQLVVLPPSDTEQAIRSGQVDVGALSSVFQEHALAQGGLRKFLRDVDVYGDFNGGQYVLRDEFIAANPEATRTLATGIGKAADWASTHNREEVVQRLKSIIEKRGRGESTEPLKYYRSFGVSEHGAIKDEDFSRWGQWLNDTGIVEGEITPGDYYTNEYNDLAVGK</sequence>
<comment type="caution">
    <text evidence="3">The sequence shown here is derived from an EMBL/GenBank/DDBJ whole genome shotgun (WGS) entry which is preliminary data.</text>
</comment>
<dbReference type="OrthoDB" id="5174711at2"/>
<dbReference type="PANTHER" id="PTHR30024">
    <property type="entry name" value="ALIPHATIC SULFONATES-BINDING PROTEIN-RELATED"/>
    <property type="match status" value="1"/>
</dbReference>
<gene>
    <name evidence="3" type="ORF">AUR04nite_21060</name>
</gene>
<feature type="chain" id="PRO_5021343029" evidence="1">
    <location>
        <begin position="35"/>
        <end position="343"/>
    </location>
</feature>
<dbReference type="SUPFAM" id="SSF53850">
    <property type="entry name" value="Periplasmic binding protein-like II"/>
    <property type="match status" value="1"/>
</dbReference>
<dbReference type="PANTHER" id="PTHR30024:SF42">
    <property type="entry name" value="ALIPHATIC SULFONATES-BINDING PROTEIN-RELATED"/>
    <property type="match status" value="1"/>
</dbReference>
<evidence type="ECO:0000256" key="1">
    <source>
        <dbReference type="SAM" id="SignalP"/>
    </source>
</evidence>
<accession>A0A4Y4DRM6</accession>
<feature type="domain" description="SsuA/THI5-like" evidence="2">
    <location>
        <begin position="60"/>
        <end position="266"/>
    </location>
</feature>